<gene>
    <name evidence="2" type="ORF">IFE19_00015</name>
</gene>
<keyword evidence="1" id="KW-0472">Membrane</keyword>
<name>A0ABX7SM09_9CAUL</name>
<feature type="transmembrane region" description="Helical" evidence="1">
    <location>
        <begin position="6"/>
        <end position="26"/>
    </location>
</feature>
<reference evidence="2 3" key="1">
    <citation type="submission" date="2020-09" db="EMBL/GenBank/DDBJ databases">
        <title>Brevundimonas sp. LVF1 isolated from an oligotrophic pond in Goettingen, Germany.</title>
        <authorList>
            <person name="Friedrich I."/>
            <person name="Klassen A."/>
            <person name="Neubauer H."/>
            <person name="Schneider D."/>
            <person name="Hertel R."/>
            <person name="Daniel R."/>
        </authorList>
    </citation>
    <scope>NUCLEOTIDE SEQUENCE [LARGE SCALE GENOMIC DNA]</scope>
    <source>
        <strain evidence="2 3">LVF1</strain>
    </source>
</reference>
<evidence type="ECO:0000313" key="2">
    <source>
        <dbReference type="EMBL" id="QTC87842.1"/>
    </source>
</evidence>
<evidence type="ECO:0008006" key="4">
    <source>
        <dbReference type="Google" id="ProtNLM"/>
    </source>
</evidence>
<protein>
    <recommendedName>
        <fullName evidence="4">PH domain-containing protein</fullName>
    </recommendedName>
</protein>
<evidence type="ECO:0000313" key="3">
    <source>
        <dbReference type="Proteomes" id="UP000663942"/>
    </source>
</evidence>
<accession>A0ABX7SM09</accession>
<keyword evidence="1" id="KW-0812">Transmembrane</keyword>
<proteinExistence type="predicted"/>
<dbReference type="RefSeq" id="WP_207824556.1">
    <property type="nucleotide sequence ID" value="NZ_CP062006.1"/>
</dbReference>
<organism evidence="2 3">
    <name type="scientific">Brevundimonas pondensis</name>
    <dbReference type="NCBI Taxonomy" id="2774189"/>
    <lineage>
        <taxon>Bacteria</taxon>
        <taxon>Pseudomonadati</taxon>
        <taxon>Pseudomonadota</taxon>
        <taxon>Alphaproteobacteria</taxon>
        <taxon>Caulobacterales</taxon>
        <taxon>Caulobacteraceae</taxon>
        <taxon>Brevundimonas</taxon>
    </lineage>
</organism>
<evidence type="ECO:0000256" key="1">
    <source>
        <dbReference type="SAM" id="Phobius"/>
    </source>
</evidence>
<sequence length="119" mass="13756">MLSLFGWIWGALVGLFAIQILMGALFPRNIVLSAEGFQVSGLRRRPLVRWSSVERFWVLRTPLFSYVLYALTGQLRRENFGLWVFRGLPSEADGRLLPVYELKADALLEVLHDWKTRYG</sequence>
<dbReference type="Proteomes" id="UP000663942">
    <property type="component" value="Chromosome"/>
</dbReference>
<dbReference type="EMBL" id="CP062006">
    <property type="protein sequence ID" value="QTC87842.1"/>
    <property type="molecule type" value="Genomic_DNA"/>
</dbReference>
<keyword evidence="3" id="KW-1185">Reference proteome</keyword>
<keyword evidence="1" id="KW-1133">Transmembrane helix</keyword>